<feature type="domain" description="Sec16 Sec23-binding" evidence="7">
    <location>
        <begin position="1372"/>
        <end position="1675"/>
    </location>
</feature>
<evidence type="ECO:0000256" key="1">
    <source>
        <dbReference type="ARBA" id="ARBA00004240"/>
    </source>
</evidence>
<keyword evidence="9" id="KW-1185">Reference proteome</keyword>
<evidence type="ECO:0000256" key="6">
    <source>
        <dbReference type="SAM" id="MobiDB-lite"/>
    </source>
</evidence>
<keyword evidence="5" id="KW-0931">ER-Golgi transport</keyword>
<feature type="compositionally biased region" description="Basic and acidic residues" evidence="6">
    <location>
        <begin position="842"/>
        <end position="854"/>
    </location>
</feature>
<dbReference type="GO" id="GO:0007030">
    <property type="term" value="P:Golgi organization"/>
    <property type="evidence" value="ECO:0007669"/>
    <property type="project" value="TreeGrafter"/>
</dbReference>
<feature type="compositionally biased region" description="Low complexity" evidence="6">
    <location>
        <begin position="1454"/>
        <end position="1463"/>
    </location>
</feature>
<keyword evidence="3" id="KW-0813">Transport</keyword>
<name>A0A2A9M0X8_BESBE</name>
<sequence length="2237" mass="223799">MSVSNLFASDPSGADDDWLLSAPRTDVSSSSPSTSFPPAASSPYPGPFPGAPGSQSASVPPALASAVPPVPSFPFRVANPFALAASSPAQVASSAGGDAASSPRPGTSAGRVSWSSCAGSAGLSPQMTEVPDPAAPADCGVSGDAAGLPREPQPGAGNSAHLQGSSGGAPPTPQDAPSAQSGCVQSPSGGTAPGAAQDGVLATTKSSSLGADGGRADAPNEVSVAHPGGVAGSTPYNDPSQGLAFTGKTPFSAPPPGAGEGDGSLEPSEPSLSRSSSSGHVPSTAGGEGAPTKGARDPALVSPLRNPFSASLNATGSQPGAQGGTSVDPPDSAAAAASPFEPFPVFRNPFSSRAASLHPDSSRACYAQSVSPPSSSSSLAPADYSAACPPVPDLALAPVNAPLPSAYSLAAASGEPSRPAPLVARELPWSTTSRGVSLSSEDREGSASPGDGGRNESAAGGVAAEDATEETLGVAGEGEEVANAAETPAAVAHPTRDSLASPEANYVLKRGVDAAGREAVPGESDLAQPRCAEVAAPAERASGELEEKAYGRVSAEKGSHDGGEAQSSSAGEPHGQTPAEDSRRPGERETLSSFSSSSATPCSLFTPAPEDVPLCGDATGDRAPVPTGEEVVASLGSASSVPENATLNAPSFPSERALTAHLATAESYPDCRQQPCPSQRDAMFALSDAAPSFCRSETDAVMEFARASAAAAPEDEGSFAAASPSFLVDAREAEKAAAGDPLFLFRDDDASDSVFSLAAVSEFLGPVSAPPAGRTAREPGLEPEQSGASRESPDERAGLGAEATPPPSIQGFTSSTLPEGGLGEKSFLRVTDGEGVRVVAPETRDDVPRGEELRAANGATEAANASAEEGDCSSSCDAAGDSVFPVGPRTEEGAGGTGAPLESATPWSGVAPVQSGTGEGRRGAADAGALQSPLPPAAEMDFSSLLRNPLSSASPSPPTSAFPLAAPAPAKVSPVAEATGPKTVISTPLGGQPEVPVVRRAPEGEQAAAPSFPPRSDIPIPPSLPVAPPAWLRIPSAFGSKKEPLRPDLAETAGPSVPAAPPAVQQIAPPAAAAPAVLERPSPSPQRPASGSPAKLAEAAVQQGQSVAAGSLPVCPPAPAHAAPAPGDPSMCRVEADAATAQAEGVPPRAQHPVGARGAPVALGWGGFMLLGTPENSRLSELPLADALARSRTPPPGARGPAAGGQRASLFMETVAAFPGPLGAPHRKTTAALARYFERVVDAMMRQASADGEEGMRPAGGAAPACRTHVGASPAREGAAAGARLEVCGLWAFLLLSLQQEEQRSPSGGAAKASPGRLVLPPVSSLFPLPEMSASIQAAEDRLALAAPSRAAEKAEERPARDAAIDLICRRVCRGDVRGAFDAALREKMCDHALALGNVLSSDAVNEALQALSIQLVSPGAEAEKQCPHASAGAGGIHSSAGETHPARGRRADQAAGSEGAAATALGPRWRRAVAALYSVVGQETKALTFDAEAVEVWYPTVALVSRFAGLVHPTAQRLLLSLSQALAEQGDASRPPCASSPPSASRYRHASQLCALLAGKTVVPSSLLPGLERQGAPDGNLLCIGGNPIEELILTETFEYLQRLYDPQFMFPQLIPAKIRYALCLADLGLLQQAHSYCSLAASFLRALPQAQVPADLRQELREAQQKVETLQQSGRFATLGAQLASTYKHAFASTPDSLEAPSQQTLTQHHPSALTPASASPQARAAARPLDSADARRDDGRKDEGGLSLASVVGGGWLGGMIGGLKKALSAEERNVGVENAYYYDHVQKRWRERGREHEEEPLPADGAATGSSDSPAGGAVSPPPPSLPPPPGGDTKPAGTRAGADKRNRYVDVFSSNSTSGAGQRKPGGTVPVPVMAPGLYGAPAAAPATPMPASSSLLKHPFGAARPQHSPDLRADASAAASLVALGDHAFPAQEPRPSPFATPFASSEGSPGFPPGLGAFAGSAASPPPTSAFPSGRSARVLAPGSNCQNVTPSSFPPSAAGAPAAPAFVSSATGPGHTGDSQPPASGVASPPPATSSPVPTSPFGSRPGSATAPPTAPPSTAPFSSPAFAAADPFAPCGSSYPPPGPLPPTAPFAAKALPPQPTGQAPAASPFPSPAPLPTAASVPQLAAHPFAPDSCAASLGGAVQYNGQPSASTGAWVPPSPASACPSPFFSPTPEAGKAATPVVGESAQAPGALWAQEGDRGHTALAGGTLAGGSGVRATPGRREIHW</sequence>
<keyword evidence="4" id="KW-0256">Endoplasmic reticulum</keyword>
<gene>
    <name evidence="8" type="ORF">BESB_026090</name>
</gene>
<feature type="compositionally biased region" description="Polar residues" evidence="6">
    <location>
        <begin position="113"/>
        <end position="127"/>
    </location>
</feature>
<feature type="region of interest" description="Disordered" evidence="6">
    <location>
        <begin position="86"/>
        <end position="399"/>
    </location>
</feature>
<feature type="compositionally biased region" description="Basic and acidic residues" evidence="6">
    <location>
        <begin position="580"/>
        <end position="590"/>
    </location>
</feature>
<comment type="caution">
    <text evidence="8">The sequence shown here is derived from an EMBL/GenBank/DDBJ whole genome shotgun (WGS) entry which is preliminary data.</text>
</comment>
<dbReference type="OrthoDB" id="349208at2759"/>
<feature type="region of interest" description="Disordered" evidence="6">
    <location>
        <begin position="1795"/>
        <end position="1852"/>
    </location>
</feature>
<feature type="compositionally biased region" description="Low complexity" evidence="6">
    <location>
        <begin position="1429"/>
        <end position="1442"/>
    </location>
</feature>
<feature type="compositionally biased region" description="Pro residues" evidence="6">
    <location>
        <begin position="1824"/>
        <end position="1835"/>
    </location>
</feature>
<dbReference type="Pfam" id="PF12931">
    <property type="entry name" value="TPR_Sec16"/>
    <property type="match status" value="1"/>
</dbReference>
<evidence type="ECO:0000256" key="3">
    <source>
        <dbReference type="ARBA" id="ARBA00022448"/>
    </source>
</evidence>
<evidence type="ECO:0000313" key="8">
    <source>
        <dbReference type="EMBL" id="PFH31635.1"/>
    </source>
</evidence>
<feature type="compositionally biased region" description="Low complexity" evidence="6">
    <location>
        <begin position="1718"/>
        <end position="1731"/>
    </location>
</feature>
<feature type="region of interest" description="Disordered" evidence="6">
    <location>
        <begin position="1"/>
        <end position="69"/>
    </location>
</feature>
<feature type="compositionally biased region" description="Low complexity" evidence="6">
    <location>
        <begin position="2042"/>
        <end position="2060"/>
    </location>
</feature>
<feature type="compositionally biased region" description="Basic and acidic residues" evidence="6">
    <location>
        <begin position="1040"/>
        <end position="1049"/>
    </location>
</feature>
<dbReference type="GO" id="GO:0016192">
    <property type="term" value="P:vesicle-mediated transport"/>
    <property type="evidence" value="ECO:0007669"/>
    <property type="project" value="UniProtKB-KW"/>
</dbReference>
<dbReference type="PANTHER" id="PTHR13402">
    <property type="entry name" value="RGPR-RELATED"/>
    <property type="match status" value="1"/>
</dbReference>
<evidence type="ECO:0000256" key="4">
    <source>
        <dbReference type="ARBA" id="ARBA00022824"/>
    </source>
</evidence>
<dbReference type="VEuPathDB" id="ToxoDB:BESB_026090"/>
<feature type="compositionally biased region" description="Low complexity" evidence="6">
    <location>
        <begin position="1961"/>
        <end position="1970"/>
    </location>
</feature>
<dbReference type="GO" id="GO:0070971">
    <property type="term" value="C:endoplasmic reticulum exit site"/>
    <property type="evidence" value="ECO:0007669"/>
    <property type="project" value="TreeGrafter"/>
</dbReference>
<feature type="compositionally biased region" description="Low complexity" evidence="6">
    <location>
        <begin position="1813"/>
        <end position="1823"/>
    </location>
</feature>
<feature type="compositionally biased region" description="Low complexity" evidence="6">
    <location>
        <begin position="328"/>
        <end position="344"/>
    </location>
</feature>
<dbReference type="PANTHER" id="PTHR13402:SF6">
    <property type="entry name" value="SECRETORY 16, ISOFORM I"/>
    <property type="match status" value="1"/>
</dbReference>
<proteinExistence type="inferred from homology"/>
<dbReference type="EMBL" id="NWUJ01000014">
    <property type="protein sequence ID" value="PFH31635.1"/>
    <property type="molecule type" value="Genomic_DNA"/>
</dbReference>
<feature type="compositionally biased region" description="Low complexity" evidence="6">
    <location>
        <begin position="1998"/>
        <end position="2018"/>
    </location>
</feature>
<feature type="compositionally biased region" description="Low complexity" evidence="6">
    <location>
        <begin position="855"/>
        <end position="882"/>
    </location>
</feature>
<dbReference type="GO" id="GO:0070973">
    <property type="term" value="P:protein localization to endoplasmic reticulum exit site"/>
    <property type="evidence" value="ECO:0007669"/>
    <property type="project" value="TreeGrafter"/>
</dbReference>
<feature type="compositionally biased region" description="Low complexity" evidence="6">
    <location>
        <begin position="367"/>
        <end position="387"/>
    </location>
</feature>
<feature type="compositionally biased region" description="Pro residues" evidence="6">
    <location>
        <begin position="2088"/>
        <end position="2098"/>
    </location>
</feature>
<dbReference type="STRING" id="94643.A0A2A9M0X8"/>
<feature type="region of interest" description="Disordered" evidence="6">
    <location>
        <begin position="1940"/>
        <end position="2074"/>
    </location>
</feature>
<evidence type="ECO:0000313" key="9">
    <source>
        <dbReference type="Proteomes" id="UP000224006"/>
    </source>
</evidence>
<feature type="compositionally biased region" description="Polar residues" evidence="6">
    <location>
        <begin position="175"/>
        <end position="189"/>
    </location>
</feature>
<feature type="compositionally biased region" description="Polar residues" evidence="6">
    <location>
        <begin position="429"/>
        <end position="439"/>
    </location>
</feature>
<feature type="region of interest" description="Disordered" evidence="6">
    <location>
        <begin position="519"/>
        <end position="626"/>
    </location>
</feature>
<feature type="region of interest" description="Disordered" evidence="6">
    <location>
        <begin position="1696"/>
        <end position="1752"/>
    </location>
</feature>
<feature type="compositionally biased region" description="Low complexity" evidence="6">
    <location>
        <begin position="961"/>
        <end position="978"/>
    </location>
</feature>
<dbReference type="Proteomes" id="UP000224006">
    <property type="component" value="Unassembled WGS sequence"/>
</dbReference>
<feature type="region of interest" description="Disordered" evidence="6">
    <location>
        <begin position="2180"/>
        <end position="2237"/>
    </location>
</feature>
<feature type="region of interest" description="Disordered" evidence="6">
    <location>
        <begin position="765"/>
        <end position="1026"/>
    </location>
</feature>
<evidence type="ECO:0000256" key="5">
    <source>
        <dbReference type="ARBA" id="ARBA00022892"/>
    </source>
</evidence>
<comment type="subcellular location">
    <subcellularLocation>
        <location evidence="1">Endoplasmic reticulum</location>
    </subcellularLocation>
</comment>
<dbReference type="Gene3D" id="1.25.40.1030">
    <property type="match status" value="1"/>
</dbReference>
<feature type="compositionally biased region" description="Low complexity" evidence="6">
    <location>
        <begin position="51"/>
        <end position="69"/>
    </location>
</feature>
<feature type="region of interest" description="Disordered" evidence="6">
    <location>
        <begin position="1038"/>
        <end position="1103"/>
    </location>
</feature>
<feature type="compositionally biased region" description="Basic and acidic residues" evidence="6">
    <location>
        <begin position="541"/>
        <end position="563"/>
    </location>
</feature>
<feature type="compositionally biased region" description="Low complexity" evidence="6">
    <location>
        <begin position="481"/>
        <end position="493"/>
    </location>
</feature>
<feature type="region of interest" description="Disordered" evidence="6">
    <location>
        <begin position="411"/>
        <end position="504"/>
    </location>
</feature>
<comment type="similarity">
    <text evidence="2">Belongs to the SEC16 family.</text>
</comment>
<feature type="compositionally biased region" description="Low complexity" evidence="6">
    <location>
        <begin position="86"/>
        <end position="102"/>
    </location>
</feature>
<feature type="compositionally biased region" description="Low complexity" evidence="6">
    <location>
        <begin position="1053"/>
        <end position="1077"/>
    </location>
</feature>
<organism evidence="8 9">
    <name type="scientific">Besnoitia besnoiti</name>
    <name type="common">Apicomplexan protozoan</name>
    <dbReference type="NCBI Taxonomy" id="94643"/>
    <lineage>
        <taxon>Eukaryota</taxon>
        <taxon>Sar</taxon>
        <taxon>Alveolata</taxon>
        <taxon>Apicomplexa</taxon>
        <taxon>Conoidasida</taxon>
        <taxon>Coccidia</taxon>
        <taxon>Eucoccidiorida</taxon>
        <taxon>Eimeriorina</taxon>
        <taxon>Sarcocystidae</taxon>
        <taxon>Besnoitia</taxon>
    </lineage>
</organism>
<reference evidence="8 9" key="1">
    <citation type="submission" date="2017-09" db="EMBL/GenBank/DDBJ databases">
        <title>Genome sequencing of Besnoitia besnoiti strain Bb-Ger1.</title>
        <authorList>
            <person name="Schares G."/>
            <person name="Venepally P."/>
            <person name="Lorenzi H.A."/>
        </authorList>
    </citation>
    <scope>NUCLEOTIDE SEQUENCE [LARGE SCALE GENOMIC DNA]</scope>
    <source>
        <strain evidence="8 9">Bb-Ger1</strain>
    </source>
</reference>
<feature type="region of interest" description="Disordered" evidence="6">
    <location>
        <begin position="1425"/>
        <end position="1463"/>
    </location>
</feature>
<feature type="compositionally biased region" description="Polar residues" evidence="6">
    <location>
        <begin position="1696"/>
        <end position="1712"/>
    </location>
</feature>
<feature type="compositionally biased region" description="Low complexity" evidence="6">
    <location>
        <begin position="28"/>
        <end position="43"/>
    </location>
</feature>
<protein>
    <recommendedName>
        <fullName evidence="7">Sec16 Sec23-binding domain-containing protein</fullName>
    </recommendedName>
</protein>
<feature type="region of interest" description="Disordered" evidence="6">
    <location>
        <begin position="2086"/>
        <end position="2125"/>
    </location>
</feature>
<dbReference type="RefSeq" id="XP_029215644.1">
    <property type="nucleotide sequence ID" value="XM_029361289.1"/>
</dbReference>
<evidence type="ECO:0000259" key="7">
    <source>
        <dbReference type="Pfam" id="PF12931"/>
    </source>
</evidence>
<feature type="compositionally biased region" description="Low complexity" evidence="6">
    <location>
        <begin position="943"/>
        <end position="954"/>
    </location>
</feature>
<dbReference type="GeneID" id="40307661"/>
<feature type="compositionally biased region" description="Polar residues" evidence="6">
    <location>
        <begin position="308"/>
        <end position="320"/>
    </location>
</feature>
<evidence type="ECO:0000256" key="2">
    <source>
        <dbReference type="ARBA" id="ARBA00005927"/>
    </source>
</evidence>
<feature type="compositionally biased region" description="Low complexity" evidence="6">
    <location>
        <begin position="264"/>
        <end position="278"/>
    </location>
</feature>
<accession>A0A2A9M0X8</accession>
<dbReference type="KEGG" id="bbes:BESB_026090"/>
<feature type="compositionally biased region" description="Basic and acidic residues" evidence="6">
    <location>
        <begin position="1733"/>
        <end position="1747"/>
    </location>
</feature>
<dbReference type="GO" id="GO:0012507">
    <property type="term" value="C:ER to Golgi transport vesicle membrane"/>
    <property type="evidence" value="ECO:0007669"/>
    <property type="project" value="TreeGrafter"/>
</dbReference>
<dbReference type="InterPro" id="IPR024298">
    <property type="entry name" value="Sec16_Sec23-bd"/>
</dbReference>